<reference evidence="16" key="3">
    <citation type="submission" date="2022-07" db="EMBL/GenBank/DDBJ databases">
        <title>Bacterial species isolated from the porcine tonsil microbiota.</title>
        <authorList>
            <person name="Oliveira I.M.F."/>
        </authorList>
    </citation>
    <scope>NUCLEOTIDE SEQUENCE</scope>
    <source>
        <strain evidence="16">8QC2O2</strain>
    </source>
</reference>
<evidence type="ECO:0000256" key="10">
    <source>
        <dbReference type="ARBA" id="ARBA00023303"/>
    </source>
</evidence>
<keyword evidence="9 14" id="KW-0472">Membrane</keyword>
<evidence type="ECO:0000256" key="3">
    <source>
        <dbReference type="ARBA" id="ARBA00022475"/>
    </source>
</evidence>
<evidence type="ECO:0000256" key="8">
    <source>
        <dbReference type="ARBA" id="ARBA00023065"/>
    </source>
</evidence>
<evidence type="ECO:0000256" key="7">
    <source>
        <dbReference type="ARBA" id="ARBA00023053"/>
    </source>
</evidence>
<comment type="subcellular location">
    <subcellularLocation>
        <location evidence="1 14">Cell membrane</location>
        <topology evidence="1 14">Multi-pass membrane protein</topology>
    </subcellularLocation>
</comment>
<evidence type="ECO:0000256" key="12">
    <source>
        <dbReference type="ARBA" id="ARBA00035585"/>
    </source>
</evidence>
<sequence length="115" mass="12943">MTLLYIMISSGIGALCRNLVNEFFTKLYTNHFPIATLTVNVIGSLIIGFAAQYLNDDSYSYAIIAIGFCGGFTTFSTHFLEIYERYLLKSYKMMTIYIISTVILSIGACYLGYHL</sequence>
<dbReference type="GO" id="GO:0062054">
    <property type="term" value="F:fluoride channel activity"/>
    <property type="evidence" value="ECO:0007669"/>
    <property type="project" value="UniProtKB-UniRule"/>
</dbReference>
<dbReference type="GO" id="GO:0140114">
    <property type="term" value="P:cellular detoxification of fluoride"/>
    <property type="evidence" value="ECO:0007669"/>
    <property type="project" value="UniProtKB-UniRule"/>
</dbReference>
<dbReference type="AlphaFoldDB" id="A0AAI8DHC3"/>
<feature type="transmembrane region" description="Helical" evidence="14">
    <location>
        <begin position="95"/>
        <end position="113"/>
    </location>
</feature>
<dbReference type="PANTHER" id="PTHR28259">
    <property type="entry name" value="FLUORIDE EXPORT PROTEIN 1-RELATED"/>
    <property type="match status" value="1"/>
</dbReference>
<dbReference type="RefSeq" id="WP_058591988.1">
    <property type="nucleotide sequence ID" value="NZ_CP022046.2"/>
</dbReference>
<evidence type="ECO:0000313" key="16">
    <source>
        <dbReference type="EMBL" id="MCQ9303375.1"/>
    </source>
</evidence>
<evidence type="ECO:0000313" key="15">
    <source>
        <dbReference type="EMBL" id="ASE33814.1"/>
    </source>
</evidence>
<keyword evidence="4 14" id="KW-0812">Transmembrane</keyword>
<comment type="function">
    <text evidence="13 14">Fluoride-specific ion channel. Important for reducing fluoride concentration in the cell, thus reducing its toxicity.</text>
</comment>
<organism evidence="15 17">
    <name type="scientific">Mammaliicoccus sciuri</name>
    <name type="common">Staphylococcus sciuri</name>
    <dbReference type="NCBI Taxonomy" id="1296"/>
    <lineage>
        <taxon>Bacteria</taxon>
        <taxon>Bacillati</taxon>
        <taxon>Bacillota</taxon>
        <taxon>Bacilli</taxon>
        <taxon>Bacillales</taxon>
        <taxon>Staphylococcaceae</taxon>
        <taxon>Mammaliicoccus</taxon>
    </lineage>
</organism>
<dbReference type="GO" id="GO:0005886">
    <property type="term" value="C:plasma membrane"/>
    <property type="evidence" value="ECO:0007669"/>
    <property type="project" value="UniProtKB-SubCell"/>
</dbReference>
<feature type="transmembrane region" description="Helical" evidence="14">
    <location>
        <begin position="32"/>
        <end position="53"/>
    </location>
</feature>
<evidence type="ECO:0000256" key="1">
    <source>
        <dbReference type="ARBA" id="ARBA00004651"/>
    </source>
</evidence>
<keyword evidence="3 14" id="KW-1003">Cell membrane</keyword>
<keyword evidence="7 14" id="KW-0915">Sodium</keyword>
<keyword evidence="5 14" id="KW-0479">Metal-binding</keyword>
<dbReference type="EMBL" id="CP022046">
    <property type="protein sequence ID" value="ASE33814.1"/>
    <property type="molecule type" value="Genomic_DNA"/>
</dbReference>
<feature type="binding site" evidence="14">
    <location>
        <position position="70"/>
    </location>
    <ligand>
        <name>Na(+)</name>
        <dbReference type="ChEBI" id="CHEBI:29101"/>
        <note>structural</note>
    </ligand>
</feature>
<evidence type="ECO:0000313" key="17">
    <source>
        <dbReference type="Proteomes" id="UP000197058"/>
    </source>
</evidence>
<feature type="transmembrane region" description="Helical" evidence="14">
    <location>
        <begin position="59"/>
        <end position="83"/>
    </location>
</feature>
<evidence type="ECO:0000256" key="13">
    <source>
        <dbReference type="ARBA" id="ARBA00049940"/>
    </source>
</evidence>
<comment type="catalytic activity">
    <reaction evidence="12">
        <text>fluoride(in) = fluoride(out)</text>
        <dbReference type="Rhea" id="RHEA:76159"/>
        <dbReference type="ChEBI" id="CHEBI:17051"/>
    </reaction>
    <physiologicalReaction direction="left-to-right" evidence="12">
        <dbReference type="Rhea" id="RHEA:76160"/>
    </physiologicalReaction>
</comment>
<dbReference type="InterPro" id="IPR003691">
    <property type="entry name" value="FluC"/>
</dbReference>
<dbReference type="EMBL" id="JANILD010000002">
    <property type="protein sequence ID" value="MCQ9303375.1"/>
    <property type="molecule type" value="Genomic_DNA"/>
</dbReference>
<gene>
    <name evidence="14" type="primary">fluC</name>
    <name evidence="14" type="synonym">crcB</name>
    <name evidence="15" type="ORF">CEP64_04285</name>
    <name evidence="16" type="ORF">NQ032_06995</name>
</gene>
<keyword evidence="10 14" id="KW-0407">Ion channel</keyword>
<reference evidence="17" key="1">
    <citation type="submission" date="2017-06" db="EMBL/GenBank/DDBJ databases">
        <title>FDA dAtabase for Regulatory Grade micrObial Sequences (FDA-ARGOS): Supporting development and validation of Infectious Disease Dx tests.</title>
        <authorList>
            <person name="Goldberg B."/>
            <person name="Campos J."/>
            <person name="Tallon L."/>
            <person name="Sadzewicz L."/>
            <person name="Sengamalay N."/>
            <person name="Ott S."/>
            <person name="Godinez A."/>
            <person name="Nagaraj S."/>
            <person name="Vavikolanu K."/>
            <person name="Nadendla S."/>
            <person name="George J."/>
            <person name="Geyer C."/>
            <person name="Sichtig H."/>
        </authorList>
    </citation>
    <scope>NUCLEOTIDE SEQUENCE [LARGE SCALE GENOMIC DNA]</scope>
    <source>
        <strain evidence="17">FDAARGOS_285</strain>
    </source>
</reference>
<feature type="binding site" evidence="14">
    <location>
        <position position="73"/>
    </location>
    <ligand>
        <name>Na(+)</name>
        <dbReference type="ChEBI" id="CHEBI:29101"/>
        <note>structural</note>
    </ligand>
</feature>
<evidence type="ECO:0000256" key="5">
    <source>
        <dbReference type="ARBA" id="ARBA00022723"/>
    </source>
</evidence>
<evidence type="ECO:0000256" key="4">
    <source>
        <dbReference type="ARBA" id="ARBA00022692"/>
    </source>
</evidence>
<evidence type="ECO:0000256" key="9">
    <source>
        <dbReference type="ARBA" id="ARBA00023136"/>
    </source>
</evidence>
<evidence type="ECO:0000256" key="11">
    <source>
        <dbReference type="ARBA" id="ARBA00035120"/>
    </source>
</evidence>
<evidence type="ECO:0000256" key="2">
    <source>
        <dbReference type="ARBA" id="ARBA00022448"/>
    </source>
</evidence>
<reference evidence="15" key="2">
    <citation type="submission" date="2017-12" db="EMBL/GenBank/DDBJ databases">
        <title>FDA dAtabase for Regulatory Grade micrObial Sequences (FDA-ARGOS): Supporting development and validation of Infectious Disease Dx tests.</title>
        <authorList>
            <person name="Campos J."/>
            <person name="Goldberg B."/>
            <person name="Tallon L."/>
            <person name="Sadzewicz L."/>
            <person name="Sengamalay N."/>
            <person name="Ott S."/>
            <person name="Godinez A."/>
            <person name="Nagaraj S."/>
            <person name="Vavikolanu K."/>
            <person name="Vyas G."/>
            <person name="Nadendla S."/>
            <person name="Aluvathingal J."/>
            <person name="Geyer C."/>
            <person name="Nandy P."/>
            <person name="Hobson J."/>
            <person name="Sichtig H."/>
        </authorList>
    </citation>
    <scope>NUCLEOTIDE SEQUENCE</scope>
    <source>
        <strain evidence="15">FDAARGOS_285</strain>
    </source>
</reference>
<dbReference type="Proteomes" id="UP000197058">
    <property type="component" value="Chromosome"/>
</dbReference>
<accession>A0AAI8DHC3</accession>
<keyword evidence="2 14" id="KW-0813">Transport</keyword>
<protein>
    <recommendedName>
        <fullName evidence="14">Fluoride-specific ion channel FluC</fullName>
    </recommendedName>
</protein>
<dbReference type="HAMAP" id="MF_00454">
    <property type="entry name" value="FluC"/>
    <property type="match status" value="1"/>
</dbReference>
<comment type="activity regulation">
    <text evidence="14">Na(+) is not transported, but it plays an essential structural role and its presence is essential for fluoride channel function.</text>
</comment>
<dbReference type="PANTHER" id="PTHR28259:SF16">
    <property type="entry name" value="FLUORIDE-SPECIFIC ION CHANNEL FLUC 2"/>
    <property type="match status" value="1"/>
</dbReference>
<evidence type="ECO:0000256" key="6">
    <source>
        <dbReference type="ARBA" id="ARBA00022989"/>
    </source>
</evidence>
<dbReference type="Proteomes" id="UP001204068">
    <property type="component" value="Unassembled WGS sequence"/>
</dbReference>
<dbReference type="Pfam" id="PF02537">
    <property type="entry name" value="CRCB"/>
    <property type="match status" value="1"/>
</dbReference>
<keyword evidence="8 14" id="KW-0406">Ion transport</keyword>
<dbReference type="KEGG" id="sscu:CEP64_04285"/>
<dbReference type="GO" id="GO:0046872">
    <property type="term" value="F:metal ion binding"/>
    <property type="evidence" value="ECO:0007669"/>
    <property type="project" value="UniProtKB-KW"/>
</dbReference>
<name>A0AAI8DHC3_MAMSC</name>
<keyword evidence="6 14" id="KW-1133">Transmembrane helix</keyword>
<evidence type="ECO:0000256" key="14">
    <source>
        <dbReference type="HAMAP-Rule" id="MF_00454"/>
    </source>
</evidence>
<comment type="similarity">
    <text evidence="11 14">Belongs to the fluoride channel Fluc/FEX (TC 1.A.43) family.</text>
</comment>
<proteinExistence type="inferred from homology"/>